<dbReference type="EMBL" id="JAJEQM010000014">
    <property type="protein sequence ID" value="MCC2211181.1"/>
    <property type="molecule type" value="Genomic_DNA"/>
</dbReference>
<keyword evidence="3" id="KW-1185">Reference proteome</keyword>
<accession>A0AAE3E0C7</accession>
<evidence type="ECO:0000313" key="3">
    <source>
        <dbReference type="Proteomes" id="UP001198242"/>
    </source>
</evidence>
<dbReference type="AlphaFoldDB" id="A0AAE3E0C7"/>
<evidence type="ECO:0000256" key="1">
    <source>
        <dbReference type="SAM" id="Coils"/>
    </source>
</evidence>
<name>A0AAE3E0C7_9FIRM</name>
<reference evidence="2 3" key="1">
    <citation type="submission" date="2021-10" db="EMBL/GenBank/DDBJ databases">
        <title>Anaerobic single-cell dispensing facilitates the cultivation of human gut bacteria.</title>
        <authorList>
            <person name="Afrizal A."/>
        </authorList>
    </citation>
    <scope>NUCLEOTIDE SEQUENCE [LARGE SCALE GENOMIC DNA]</scope>
    <source>
        <strain evidence="2 3">CLA-AA-H232</strain>
    </source>
</reference>
<keyword evidence="1" id="KW-0175">Coiled coil</keyword>
<dbReference type="Proteomes" id="UP001198242">
    <property type="component" value="Unassembled WGS sequence"/>
</dbReference>
<protein>
    <submittedName>
        <fullName evidence="2">Uncharacterized protein</fullName>
    </submittedName>
</protein>
<dbReference type="RefSeq" id="WP_308456793.1">
    <property type="nucleotide sequence ID" value="NZ_JAJEQM010000014.1"/>
</dbReference>
<proteinExistence type="predicted"/>
<organism evidence="2 3">
    <name type="scientific">Hominilimicola fabiformis</name>
    <dbReference type="NCBI Taxonomy" id="2885356"/>
    <lineage>
        <taxon>Bacteria</taxon>
        <taxon>Bacillati</taxon>
        <taxon>Bacillota</taxon>
        <taxon>Clostridia</taxon>
        <taxon>Eubacteriales</taxon>
        <taxon>Oscillospiraceae</taxon>
        <taxon>Hominilimicola</taxon>
    </lineage>
</organism>
<feature type="coiled-coil region" evidence="1">
    <location>
        <begin position="84"/>
        <end position="111"/>
    </location>
</feature>
<sequence>MNKQFVLNTIKDFESWEVGQCVTFRYKSSNKVEYELTIKKEEPKYFPFIVTVTGTRTGTPETIGRRYTSVERAFLHIFNCFNENANEKDDYDSLEEALDKISLKIEFQKGEKQYGNL</sequence>
<comment type="caution">
    <text evidence="2">The sequence shown here is derived from an EMBL/GenBank/DDBJ whole genome shotgun (WGS) entry which is preliminary data.</text>
</comment>
<gene>
    <name evidence="2" type="ORF">LKE05_10325</name>
</gene>
<evidence type="ECO:0000313" key="2">
    <source>
        <dbReference type="EMBL" id="MCC2211181.1"/>
    </source>
</evidence>